<reference evidence="2" key="1">
    <citation type="submission" date="2016-11" db="UniProtKB">
        <authorList>
            <consortium name="WormBaseParasite"/>
        </authorList>
    </citation>
    <scope>IDENTIFICATION</scope>
</reference>
<evidence type="ECO:0000313" key="2">
    <source>
        <dbReference type="WBParaSite" id="L893_g5926.t1"/>
    </source>
</evidence>
<name>A0A1I8AHT8_9BILA</name>
<proteinExistence type="predicted"/>
<organism evidence="1 2">
    <name type="scientific">Steinernema glaseri</name>
    <dbReference type="NCBI Taxonomy" id="37863"/>
    <lineage>
        <taxon>Eukaryota</taxon>
        <taxon>Metazoa</taxon>
        <taxon>Ecdysozoa</taxon>
        <taxon>Nematoda</taxon>
        <taxon>Chromadorea</taxon>
        <taxon>Rhabditida</taxon>
        <taxon>Tylenchina</taxon>
        <taxon>Panagrolaimomorpha</taxon>
        <taxon>Strongyloidoidea</taxon>
        <taxon>Steinernematidae</taxon>
        <taxon>Steinernema</taxon>
    </lineage>
</organism>
<sequence>MHENRLMNRSTRVFNWSFQLCKKMAGEGNNSAAMTVIRSTLLRRHAFNINRFDKHPVECRRSGALTCKAGYICHQHGSSLRASDIKLFYVCY</sequence>
<protein>
    <submittedName>
        <fullName evidence="2">SCP domain-containing protein</fullName>
    </submittedName>
</protein>
<evidence type="ECO:0000313" key="1">
    <source>
        <dbReference type="Proteomes" id="UP000095287"/>
    </source>
</evidence>
<accession>A0A1I8AHT8</accession>
<dbReference type="AlphaFoldDB" id="A0A1I8AHT8"/>
<dbReference type="Proteomes" id="UP000095287">
    <property type="component" value="Unplaced"/>
</dbReference>
<keyword evidence="1" id="KW-1185">Reference proteome</keyword>
<dbReference type="WBParaSite" id="L893_g5926.t1">
    <property type="protein sequence ID" value="L893_g5926.t1"/>
    <property type="gene ID" value="L893_g5926"/>
</dbReference>